<gene>
    <name evidence="2" type="ORF">FWK35_00025362</name>
</gene>
<proteinExistence type="predicted"/>
<evidence type="ECO:0000313" key="3">
    <source>
        <dbReference type="Proteomes" id="UP000478052"/>
    </source>
</evidence>
<evidence type="ECO:0000256" key="1">
    <source>
        <dbReference type="SAM" id="MobiDB-lite"/>
    </source>
</evidence>
<dbReference type="AlphaFoldDB" id="A0A6G0Y0V5"/>
<dbReference type="Proteomes" id="UP000478052">
    <property type="component" value="Unassembled WGS sequence"/>
</dbReference>
<dbReference type="EMBL" id="VUJU01007034">
    <property type="protein sequence ID" value="KAF0746902.1"/>
    <property type="molecule type" value="Genomic_DNA"/>
</dbReference>
<organism evidence="2 3">
    <name type="scientific">Aphis craccivora</name>
    <name type="common">Cowpea aphid</name>
    <dbReference type="NCBI Taxonomy" id="307492"/>
    <lineage>
        <taxon>Eukaryota</taxon>
        <taxon>Metazoa</taxon>
        <taxon>Ecdysozoa</taxon>
        <taxon>Arthropoda</taxon>
        <taxon>Hexapoda</taxon>
        <taxon>Insecta</taxon>
        <taxon>Pterygota</taxon>
        <taxon>Neoptera</taxon>
        <taxon>Paraneoptera</taxon>
        <taxon>Hemiptera</taxon>
        <taxon>Sternorrhyncha</taxon>
        <taxon>Aphidomorpha</taxon>
        <taxon>Aphidoidea</taxon>
        <taxon>Aphididae</taxon>
        <taxon>Aphidini</taxon>
        <taxon>Aphis</taxon>
        <taxon>Aphis</taxon>
    </lineage>
</organism>
<feature type="region of interest" description="Disordered" evidence="1">
    <location>
        <begin position="1"/>
        <end position="49"/>
    </location>
</feature>
<sequence>MYDIDELGHGPHGGKNNLRGGVPAQNNIRGTDLGASLATTEDNQTSWHHSKSPLLAITSCYKTSSTNCLSAIAGTLPLDLKVRRFRREGKTPQ</sequence>
<protein>
    <submittedName>
        <fullName evidence="2">Uncharacterized protein</fullName>
    </submittedName>
</protein>
<keyword evidence="3" id="KW-1185">Reference proteome</keyword>
<name>A0A6G0Y0V5_APHCR</name>
<evidence type="ECO:0000313" key="2">
    <source>
        <dbReference type="EMBL" id="KAF0746902.1"/>
    </source>
</evidence>
<reference evidence="2 3" key="1">
    <citation type="submission" date="2019-08" db="EMBL/GenBank/DDBJ databases">
        <title>Whole genome of Aphis craccivora.</title>
        <authorList>
            <person name="Voronova N.V."/>
            <person name="Shulinski R.S."/>
            <person name="Bandarenka Y.V."/>
            <person name="Zhorov D.G."/>
            <person name="Warner D."/>
        </authorList>
    </citation>
    <scope>NUCLEOTIDE SEQUENCE [LARGE SCALE GENOMIC DNA]</scope>
    <source>
        <strain evidence="2">180601</strain>
        <tissue evidence="2">Whole Body</tissue>
    </source>
</reference>
<comment type="caution">
    <text evidence="2">The sequence shown here is derived from an EMBL/GenBank/DDBJ whole genome shotgun (WGS) entry which is preliminary data.</text>
</comment>
<accession>A0A6G0Y0V5</accession>
<feature type="compositionally biased region" description="Polar residues" evidence="1">
    <location>
        <begin position="37"/>
        <end position="47"/>
    </location>
</feature>